<gene>
    <name evidence="1" type="ORF">L1987_15776</name>
</gene>
<comment type="caution">
    <text evidence="1">The sequence shown here is derived from an EMBL/GenBank/DDBJ whole genome shotgun (WGS) entry which is preliminary data.</text>
</comment>
<evidence type="ECO:0000313" key="1">
    <source>
        <dbReference type="EMBL" id="KAI3816088.1"/>
    </source>
</evidence>
<dbReference type="EMBL" id="CM042022">
    <property type="protein sequence ID" value="KAI3816088.1"/>
    <property type="molecule type" value="Genomic_DNA"/>
</dbReference>
<keyword evidence="2" id="KW-1185">Reference proteome</keyword>
<protein>
    <submittedName>
        <fullName evidence="1">Uncharacterized protein</fullName>
    </submittedName>
</protein>
<accession>A0ACB9J823</accession>
<dbReference type="Proteomes" id="UP001056120">
    <property type="component" value="Linkage Group LG05"/>
</dbReference>
<proteinExistence type="predicted"/>
<organism evidence="1 2">
    <name type="scientific">Smallanthus sonchifolius</name>
    <dbReference type="NCBI Taxonomy" id="185202"/>
    <lineage>
        <taxon>Eukaryota</taxon>
        <taxon>Viridiplantae</taxon>
        <taxon>Streptophyta</taxon>
        <taxon>Embryophyta</taxon>
        <taxon>Tracheophyta</taxon>
        <taxon>Spermatophyta</taxon>
        <taxon>Magnoliopsida</taxon>
        <taxon>eudicotyledons</taxon>
        <taxon>Gunneridae</taxon>
        <taxon>Pentapetalae</taxon>
        <taxon>asterids</taxon>
        <taxon>campanulids</taxon>
        <taxon>Asterales</taxon>
        <taxon>Asteraceae</taxon>
        <taxon>Asteroideae</taxon>
        <taxon>Heliantheae alliance</taxon>
        <taxon>Millerieae</taxon>
        <taxon>Smallanthus</taxon>
    </lineage>
</organism>
<reference evidence="2" key="1">
    <citation type="journal article" date="2022" name="Mol. Ecol. Resour.">
        <title>The genomes of chicory, endive, great burdock and yacon provide insights into Asteraceae palaeo-polyploidization history and plant inulin production.</title>
        <authorList>
            <person name="Fan W."/>
            <person name="Wang S."/>
            <person name="Wang H."/>
            <person name="Wang A."/>
            <person name="Jiang F."/>
            <person name="Liu H."/>
            <person name="Zhao H."/>
            <person name="Xu D."/>
            <person name="Zhang Y."/>
        </authorList>
    </citation>
    <scope>NUCLEOTIDE SEQUENCE [LARGE SCALE GENOMIC DNA]</scope>
    <source>
        <strain evidence="2">cv. Yunnan</strain>
    </source>
</reference>
<sequence length="73" mass="8235">MESKGKSGEKKEKSIVPPRRGQIKEKIFKELRDKILNMTHGGGGHVRKNQVSSSSQDYHFVPPTKKSEKASKE</sequence>
<reference evidence="1 2" key="2">
    <citation type="journal article" date="2022" name="Mol. Ecol. Resour.">
        <title>The genomes of chicory, endive, great burdock and yacon provide insights into Asteraceae paleo-polyploidization history and plant inulin production.</title>
        <authorList>
            <person name="Fan W."/>
            <person name="Wang S."/>
            <person name="Wang H."/>
            <person name="Wang A."/>
            <person name="Jiang F."/>
            <person name="Liu H."/>
            <person name="Zhao H."/>
            <person name="Xu D."/>
            <person name="Zhang Y."/>
        </authorList>
    </citation>
    <scope>NUCLEOTIDE SEQUENCE [LARGE SCALE GENOMIC DNA]</scope>
    <source>
        <strain evidence="2">cv. Yunnan</strain>
        <tissue evidence="1">Leaves</tissue>
    </source>
</reference>
<evidence type="ECO:0000313" key="2">
    <source>
        <dbReference type="Proteomes" id="UP001056120"/>
    </source>
</evidence>
<name>A0ACB9J823_9ASTR</name>